<name>A0A1C1D1I1_9EURO</name>
<dbReference type="EMBL" id="LGRB01000003">
    <property type="protein sequence ID" value="OCT54571.1"/>
    <property type="molecule type" value="Genomic_DNA"/>
</dbReference>
<feature type="compositionally biased region" description="Basic and acidic residues" evidence="1">
    <location>
        <begin position="47"/>
        <end position="63"/>
    </location>
</feature>
<comment type="caution">
    <text evidence="2">The sequence shown here is derived from an EMBL/GenBank/DDBJ whole genome shotgun (WGS) entry which is preliminary data.</text>
</comment>
<feature type="compositionally biased region" description="Basic and acidic residues" evidence="1">
    <location>
        <begin position="1"/>
        <end position="11"/>
    </location>
</feature>
<evidence type="ECO:0000256" key="1">
    <source>
        <dbReference type="SAM" id="MobiDB-lite"/>
    </source>
</evidence>
<feature type="region of interest" description="Disordered" evidence="1">
    <location>
        <begin position="1"/>
        <end position="103"/>
    </location>
</feature>
<gene>
    <name evidence="2" type="ORF">CLCR_03203</name>
</gene>
<organism evidence="2 3">
    <name type="scientific">Cladophialophora carrionii</name>
    <dbReference type="NCBI Taxonomy" id="86049"/>
    <lineage>
        <taxon>Eukaryota</taxon>
        <taxon>Fungi</taxon>
        <taxon>Dikarya</taxon>
        <taxon>Ascomycota</taxon>
        <taxon>Pezizomycotina</taxon>
        <taxon>Eurotiomycetes</taxon>
        <taxon>Chaetothyriomycetidae</taxon>
        <taxon>Chaetothyriales</taxon>
        <taxon>Herpotrichiellaceae</taxon>
        <taxon>Cladophialophora</taxon>
    </lineage>
</organism>
<sequence length="103" mass="11763">MLEDNNGEKPIRAAKSPATIKSSGLDFAESRQAMREYNEAKSQAGQQDRRRTEESARPWRTDASKQPIPIHHLKGIGEQPHPSLPRLPPRWEQGIRTGVWNRQ</sequence>
<accession>A0A1C1D1I1</accession>
<evidence type="ECO:0000313" key="2">
    <source>
        <dbReference type="EMBL" id="OCT54571.1"/>
    </source>
</evidence>
<dbReference type="VEuPathDB" id="FungiDB:CLCR_03203"/>
<keyword evidence="3" id="KW-1185">Reference proteome</keyword>
<reference evidence="3" key="1">
    <citation type="submission" date="2015-07" db="EMBL/GenBank/DDBJ databases">
        <authorList>
            <person name="Teixeira M.M."/>
            <person name="Souza R.C."/>
            <person name="Almeida L.G."/>
            <person name="Vicente V.A."/>
            <person name="de Hoog S."/>
            <person name="Bocca A.L."/>
            <person name="de Almeida S.R."/>
            <person name="Vasconcelos A.T."/>
            <person name="Felipe M.S."/>
        </authorList>
    </citation>
    <scope>NUCLEOTIDE SEQUENCE [LARGE SCALE GENOMIC DNA]</scope>
    <source>
        <strain evidence="3">KSF</strain>
    </source>
</reference>
<evidence type="ECO:0000313" key="3">
    <source>
        <dbReference type="Proteomes" id="UP000094526"/>
    </source>
</evidence>
<feature type="compositionally biased region" description="Basic and acidic residues" evidence="1">
    <location>
        <begin position="28"/>
        <end position="39"/>
    </location>
</feature>
<dbReference type="Proteomes" id="UP000094526">
    <property type="component" value="Unassembled WGS sequence"/>
</dbReference>
<protein>
    <submittedName>
        <fullName evidence="2">Uncharacterized protein</fullName>
    </submittedName>
</protein>
<proteinExistence type="predicted"/>
<dbReference type="AlphaFoldDB" id="A0A1C1D1I1"/>